<evidence type="ECO:0000256" key="13">
    <source>
        <dbReference type="ARBA" id="ARBA00031213"/>
    </source>
</evidence>
<dbReference type="InParanoid" id="F0Y0X6"/>
<dbReference type="KEGG" id="aaf:AURANDRAFT_1140"/>
<comment type="catalytic activity">
    <reaction evidence="14">
        <text>N(6)-L-threonylcarbamoyladenosine(37) in tRNA + (sulfur carrier)-SH + AH2 + 2 S-adenosyl-L-methionine = 2-methylsulfanyl-N(6)-L-threonylcarbamoyladenosine(37) in tRNA + (sulfur carrier)-H + 5'-deoxyadenosine + L-methionine + A + S-adenosyl-L-homocysteine + 2 H(+)</text>
        <dbReference type="Rhea" id="RHEA:37075"/>
        <dbReference type="Rhea" id="RHEA-COMP:10163"/>
        <dbReference type="Rhea" id="RHEA-COMP:11092"/>
        <dbReference type="Rhea" id="RHEA-COMP:14737"/>
        <dbReference type="Rhea" id="RHEA-COMP:14739"/>
        <dbReference type="ChEBI" id="CHEBI:13193"/>
        <dbReference type="ChEBI" id="CHEBI:15378"/>
        <dbReference type="ChEBI" id="CHEBI:17319"/>
        <dbReference type="ChEBI" id="CHEBI:17499"/>
        <dbReference type="ChEBI" id="CHEBI:29917"/>
        <dbReference type="ChEBI" id="CHEBI:57844"/>
        <dbReference type="ChEBI" id="CHEBI:57856"/>
        <dbReference type="ChEBI" id="CHEBI:59789"/>
        <dbReference type="ChEBI" id="CHEBI:64428"/>
        <dbReference type="ChEBI" id="CHEBI:74418"/>
        <dbReference type="ChEBI" id="CHEBI:74420"/>
        <dbReference type="EC" id="2.8.4.5"/>
    </reaction>
</comment>
<dbReference type="NCBIfam" id="TIGR00089">
    <property type="entry name" value="MiaB/RimO family radical SAM methylthiotransferase"/>
    <property type="match status" value="1"/>
</dbReference>
<dbReference type="EMBL" id="GL833122">
    <property type="protein sequence ID" value="EGB11291.1"/>
    <property type="molecule type" value="Genomic_DNA"/>
</dbReference>
<keyword evidence="18" id="KW-1185">Reference proteome</keyword>
<evidence type="ECO:0000256" key="7">
    <source>
        <dbReference type="ARBA" id="ARBA00022679"/>
    </source>
</evidence>
<keyword evidence="8" id="KW-0949">S-adenosyl-L-methionine</keyword>
<feature type="domain" description="Radical SAM core" evidence="16">
    <location>
        <begin position="145"/>
        <end position="384"/>
    </location>
</feature>
<proteinExistence type="inferred from homology"/>
<organism evidence="18">
    <name type="scientific">Aureococcus anophagefferens</name>
    <name type="common">Harmful bloom alga</name>
    <dbReference type="NCBI Taxonomy" id="44056"/>
    <lineage>
        <taxon>Eukaryota</taxon>
        <taxon>Sar</taxon>
        <taxon>Stramenopiles</taxon>
        <taxon>Ochrophyta</taxon>
        <taxon>Pelagophyceae</taxon>
        <taxon>Pelagomonadales</taxon>
        <taxon>Pelagomonadaceae</taxon>
        <taxon>Aureococcus</taxon>
    </lineage>
</organism>
<dbReference type="eggNOG" id="KOG4355">
    <property type="taxonomic scope" value="Eukaryota"/>
</dbReference>
<dbReference type="CDD" id="cd01335">
    <property type="entry name" value="Radical_SAM"/>
    <property type="match status" value="1"/>
</dbReference>
<evidence type="ECO:0000259" key="16">
    <source>
        <dbReference type="PROSITE" id="PS51918"/>
    </source>
</evidence>
<dbReference type="InterPro" id="IPR038135">
    <property type="entry name" value="Methylthiotransferase_N_sf"/>
</dbReference>
<dbReference type="EC" id="2.8.4.5" evidence="4"/>
<keyword evidence="11" id="KW-0408">Iron</keyword>
<dbReference type="PANTHER" id="PTHR11918:SF45">
    <property type="entry name" value="THREONYLCARBAMOYLADENOSINE TRNA METHYLTHIOTRANSFERASE"/>
    <property type="match status" value="1"/>
</dbReference>
<evidence type="ECO:0000256" key="3">
    <source>
        <dbReference type="ARBA" id="ARBA00008616"/>
    </source>
</evidence>
<dbReference type="Pfam" id="PF04055">
    <property type="entry name" value="Radical_SAM"/>
    <property type="match status" value="1"/>
</dbReference>
<evidence type="ECO:0000256" key="2">
    <source>
        <dbReference type="ARBA" id="ARBA00002399"/>
    </source>
</evidence>
<evidence type="ECO:0000313" key="18">
    <source>
        <dbReference type="Proteomes" id="UP000002729"/>
    </source>
</evidence>
<dbReference type="PANTHER" id="PTHR11918">
    <property type="entry name" value="RADICAL SAM PROTEINS"/>
    <property type="match status" value="1"/>
</dbReference>
<dbReference type="OMA" id="HYAYPTG"/>
<dbReference type="NCBIfam" id="TIGR01578">
    <property type="entry name" value="MiaB-like-B"/>
    <property type="match status" value="1"/>
</dbReference>
<comment type="cofactor">
    <cofactor evidence="1">
        <name>[4Fe-4S] cluster</name>
        <dbReference type="ChEBI" id="CHEBI:49883"/>
    </cofactor>
</comment>
<dbReference type="InterPro" id="IPR006466">
    <property type="entry name" value="MiaB-like_arc_euk"/>
</dbReference>
<dbReference type="InterPro" id="IPR058240">
    <property type="entry name" value="rSAM_sf"/>
</dbReference>
<name>F0Y0X6_AURAN</name>
<evidence type="ECO:0000256" key="10">
    <source>
        <dbReference type="ARBA" id="ARBA00022723"/>
    </source>
</evidence>
<feature type="non-terminal residue" evidence="17">
    <location>
        <position position="1"/>
    </location>
</feature>
<dbReference type="FunFam" id="3.80.30.20:FF:000002">
    <property type="entry name" value="threonylcarbamoyladenosine tRNA methylthiotransferase isoform X2"/>
    <property type="match status" value="1"/>
</dbReference>
<evidence type="ECO:0000256" key="12">
    <source>
        <dbReference type="ARBA" id="ARBA00023014"/>
    </source>
</evidence>
<feature type="domain" description="MTTase N-terminal" evidence="15">
    <location>
        <begin position="7"/>
        <end position="127"/>
    </location>
</feature>
<dbReference type="Gene3D" id="3.80.30.20">
    <property type="entry name" value="tm_1862 like domain"/>
    <property type="match status" value="1"/>
</dbReference>
<dbReference type="GO" id="GO:0046872">
    <property type="term" value="F:metal ion binding"/>
    <property type="evidence" value="ECO:0007669"/>
    <property type="project" value="UniProtKB-KW"/>
</dbReference>
<evidence type="ECO:0000256" key="1">
    <source>
        <dbReference type="ARBA" id="ARBA00001966"/>
    </source>
</evidence>
<dbReference type="InterPro" id="IPR005839">
    <property type="entry name" value="Methylthiotransferase"/>
</dbReference>
<evidence type="ECO:0000313" key="17">
    <source>
        <dbReference type="EMBL" id="EGB11291.1"/>
    </source>
</evidence>
<comment type="function">
    <text evidence="2">Catalyzes the methylthiolation of N6-threonylcarbamoyladenosine (t(6)A), leading to the formation of 2-methylthio-N6-threonylcarbamoyladenosine (ms(2)t(6)A) at position 37 in tRNAs that read codons beginning with adenine.</text>
</comment>
<dbReference type="GO" id="GO:0051539">
    <property type="term" value="F:4 iron, 4 sulfur cluster binding"/>
    <property type="evidence" value="ECO:0007669"/>
    <property type="project" value="UniProtKB-KW"/>
</dbReference>
<dbReference type="InterPro" id="IPR007197">
    <property type="entry name" value="rSAM"/>
</dbReference>
<dbReference type="GeneID" id="20218061"/>
<dbReference type="InterPro" id="IPR023404">
    <property type="entry name" value="rSAM_horseshoe"/>
</dbReference>
<sequence>AFLPETKRVYVRTFGCSHNVSDSEYMCGLLASEGYEVSTDRADADAADAWVVNSCTVKDPSQAAFMKEVRRGMKDGKAVVVSGCIPQGERGLVKKQGGRKPPELDGASSVGIKQIGRVNEAVAAALRGETFHALGSGPLPSLELPKVRANALVEIVPLSSGCLGACAYCKTRHARGALGSYALADIVARVDGALADGVGEVWLSSEDTGAYGIDLGTSLGALLEALLPVLEAHPHGMLRVGMTNPPYVLDQLEVLGRCLNHAQVYAFLHVPVQSGSDAVLAKDRMNREYTVADFRAVVDGLAARVDGGLSLMTDVICGFPGETDDDFDATYALVEDYAFGLINISQFYARPGTPAASMKRVHTATVKDRSRRLSALTQTFRPYDGLVGTVVACAAHAEVADGGARLVCHTKTYAKVLVPFDRSLVGARFEVRIGAAHRWHVDGVVL</sequence>
<dbReference type="GO" id="GO:0005783">
    <property type="term" value="C:endoplasmic reticulum"/>
    <property type="evidence" value="ECO:0007669"/>
    <property type="project" value="TreeGrafter"/>
</dbReference>
<feature type="non-terminal residue" evidence="17">
    <location>
        <position position="446"/>
    </location>
</feature>
<evidence type="ECO:0000256" key="6">
    <source>
        <dbReference type="ARBA" id="ARBA00022485"/>
    </source>
</evidence>
<evidence type="ECO:0000259" key="15">
    <source>
        <dbReference type="PROSITE" id="PS51449"/>
    </source>
</evidence>
<accession>F0Y0X6</accession>
<dbReference type="PROSITE" id="PS51449">
    <property type="entry name" value="MTTASE_N"/>
    <property type="match status" value="1"/>
</dbReference>
<dbReference type="GO" id="GO:0035598">
    <property type="term" value="F:tRNA (N(6)-L-threonylcarbamoyladenosine(37)-C(2))-methylthiotransferase activity"/>
    <property type="evidence" value="ECO:0007669"/>
    <property type="project" value="UniProtKB-EC"/>
</dbReference>
<dbReference type="Proteomes" id="UP000002729">
    <property type="component" value="Unassembled WGS sequence"/>
</dbReference>
<dbReference type="AlphaFoldDB" id="F0Y0X6"/>
<evidence type="ECO:0000256" key="9">
    <source>
        <dbReference type="ARBA" id="ARBA00022694"/>
    </source>
</evidence>
<dbReference type="InterPro" id="IPR006638">
    <property type="entry name" value="Elp3/MiaA/NifB-like_rSAM"/>
</dbReference>
<dbReference type="InterPro" id="IPR013848">
    <property type="entry name" value="Methylthiotransferase_N"/>
</dbReference>
<dbReference type="Pfam" id="PF00919">
    <property type="entry name" value="UPF0004"/>
    <property type="match status" value="1"/>
</dbReference>
<dbReference type="PROSITE" id="PS51918">
    <property type="entry name" value="RADICAL_SAM"/>
    <property type="match status" value="1"/>
</dbReference>
<dbReference type="SMART" id="SM00729">
    <property type="entry name" value="Elp3"/>
    <property type="match status" value="1"/>
</dbReference>
<dbReference type="InterPro" id="IPR020612">
    <property type="entry name" value="Methylthiotransferase_CS"/>
</dbReference>
<keyword evidence="9" id="KW-0819">tRNA processing</keyword>
<gene>
    <name evidence="17" type="ORF">AURANDRAFT_1140</name>
</gene>
<dbReference type="OrthoDB" id="1730074at2759"/>
<evidence type="ECO:0000256" key="5">
    <source>
        <dbReference type="ARBA" id="ARBA00018810"/>
    </source>
</evidence>
<protein>
    <recommendedName>
        <fullName evidence="5">Threonylcarbamoyladenosine tRNA methylthiotransferase</fullName>
        <ecNumber evidence="4">2.8.4.5</ecNumber>
    </recommendedName>
    <alternativeName>
        <fullName evidence="13">tRNA-t(6)A37 methylthiotransferase</fullName>
    </alternativeName>
</protein>
<dbReference type="SUPFAM" id="SSF102114">
    <property type="entry name" value="Radical SAM enzymes"/>
    <property type="match status" value="1"/>
</dbReference>
<comment type="similarity">
    <text evidence="3">Belongs to the methylthiotransferase family. CDKAL1 subfamily.</text>
</comment>
<dbReference type="FunCoup" id="F0Y0X6">
    <property type="interactions" value="69"/>
</dbReference>
<keyword evidence="6" id="KW-0004">4Fe-4S</keyword>
<dbReference type="RefSeq" id="XP_009033517.1">
    <property type="nucleotide sequence ID" value="XM_009035269.1"/>
</dbReference>
<dbReference type="Gene3D" id="3.40.50.12160">
    <property type="entry name" value="Methylthiotransferase, N-terminal domain"/>
    <property type="match status" value="1"/>
</dbReference>
<dbReference type="PROSITE" id="PS01278">
    <property type="entry name" value="MTTASE_RADICAL"/>
    <property type="match status" value="1"/>
</dbReference>
<evidence type="ECO:0000256" key="14">
    <source>
        <dbReference type="ARBA" id="ARBA00051661"/>
    </source>
</evidence>
<evidence type="ECO:0000256" key="8">
    <source>
        <dbReference type="ARBA" id="ARBA00022691"/>
    </source>
</evidence>
<keyword evidence="7" id="KW-0808">Transferase</keyword>
<keyword evidence="10" id="KW-0479">Metal-binding</keyword>
<evidence type="ECO:0000256" key="4">
    <source>
        <dbReference type="ARBA" id="ARBA00013273"/>
    </source>
</evidence>
<evidence type="ECO:0000256" key="11">
    <source>
        <dbReference type="ARBA" id="ARBA00023004"/>
    </source>
</evidence>
<reference evidence="17 18" key="1">
    <citation type="journal article" date="2011" name="Proc. Natl. Acad. Sci. U.S.A.">
        <title>Niche of harmful alga Aureococcus anophagefferens revealed through ecogenomics.</title>
        <authorList>
            <person name="Gobler C.J."/>
            <person name="Berry D.L."/>
            <person name="Dyhrman S.T."/>
            <person name="Wilhelm S.W."/>
            <person name="Salamov A."/>
            <person name="Lobanov A.V."/>
            <person name="Zhang Y."/>
            <person name="Collier J.L."/>
            <person name="Wurch L.L."/>
            <person name="Kustka A.B."/>
            <person name="Dill B.D."/>
            <person name="Shah M."/>
            <person name="VerBerkmoes N.C."/>
            <person name="Kuo A."/>
            <person name="Terry A."/>
            <person name="Pangilinan J."/>
            <person name="Lindquist E.A."/>
            <person name="Lucas S."/>
            <person name="Paulsen I.T."/>
            <person name="Hattenrath-Lehmann T.K."/>
            <person name="Talmage S.C."/>
            <person name="Walker E.A."/>
            <person name="Koch F."/>
            <person name="Burson A.M."/>
            <person name="Marcoval M.A."/>
            <person name="Tang Y.Z."/>
            <person name="Lecleir G.R."/>
            <person name="Coyne K.J."/>
            <person name="Berg G.M."/>
            <person name="Bertrand E.M."/>
            <person name="Saito M.A."/>
            <person name="Gladyshev V.N."/>
            <person name="Grigoriev I.V."/>
        </authorList>
    </citation>
    <scope>NUCLEOTIDE SEQUENCE [LARGE SCALE GENOMIC DNA]</scope>
    <source>
        <strain evidence="18">CCMP 1984</strain>
    </source>
</reference>
<keyword evidence="12" id="KW-0411">Iron-sulfur</keyword>
<dbReference type="SFLD" id="SFLDS00029">
    <property type="entry name" value="Radical_SAM"/>
    <property type="match status" value="1"/>
</dbReference>
<dbReference type="SFLD" id="SFLDG01082">
    <property type="entry name" value="B12-binding_domain_containing"/>
    <property type="match status" value="1"/>
</dbReference>